<feature type="region of interest" description="Disordered" evidence="1">
    <location>
        <begin position="177"/>
        <end position="301"/>
    </location>
</feature>
<evidence type="ECO:0000313" key="4">
    <source>
        <dbReference type="Proteomes" id="UP001152803"/>
    </source>
</evidence>
<accession>A0A9Q1D679</accession>
<feature type="compositionally biased region" description="Pro residues" evidence="1">
    <location>
        <begin position="245"/>
        <end position="259"/>
    </location>
</feature>
<protein>
    <recommendedName>
        <fullName evidence="5">Transmembrane protein 51</fullName>
    </recommendedName>
</protein>
<feature type="transmembrane region" description="Helical" evidence="2">
    <location>
        <begin position="28"/>
        <end position="50"/>
    </location>
</feature>
<keyword evidence="4" id="KW-1185">Reference proteome</keyword>
<feature type="region of interest" description="Disordered" evidence="1">
    <location>
        <begin position="1"/>
        <end position="23"/>
    </location>
</feature>
<dbReference type="OrthoDB" id="8946153at2759"/>
<sequence length="301" mass="30826">MCSSRGMCRGEDRGSGSSGSVSSSGSQYALCALGVGLIALGIVMIVWTMVPRPSQGDSNTTQSEDDETGNDQQGKTSSVAFVLVGAGVAMLLLAVCLSVRNKRRHSERMAQGTENVNRAQGEPGETEADPLPSYDVPSYYDAVGSGQYPVRQSNLRNSTSQLPSYEDLLEAVENEGAQPGAGAGRDPAQPAAAAEAPAPAPAPAPEARANSPARHSTRSGKTPPPPTRAQDQIRQAAPQGLPAQPAQPRPGHPGAPHPPSAVRRPGARFRGEPPSGGGVTPEGSRVEGTLRPGGGAEESGG</sequence>
<evidence type="ECO:0000256" key="2">
    <source>
        <dbReference type="SAM" id="Phobius"/>
    </source>
</evidence>
<evidence type="ECO:0000313" key="3">
    <source>
        <dbReference type="EMBL" id="KAJ8259088.1"/>
    </source>
</evidence>
<organism evidence="3 4">
    <name type="scientific">Conger conger</name>
    <name type="common">Conger eel</name>
    <name type="synonym">Muraena conger</name>
    <dbReference type="NCBI Taxonomy" id="82655"/>
    <lineage>
        <taxon>Eukaryota</taxon>
        <taxon>Metazoa</taxon>
        <taxon>Chordata</taxon>
        <taxon>Craniata</taxon>
        <taxon>Vertebrata</taxon>
        <taxon>Euteleostomi</taxon>
        <taxon>Actinopterygii</taxon>
        <taxon>Neopterygii</taxon>
        <taxon>Teleostei</taxon>
        <taxon>Anguilliformes</taxon>
        <taxon>Congridae</taxon>
        <taxon>Conger</taxon>
    </lineage>
</organism>
<evidence type="ECO:0000256" key="1">
    <source>
        <dbReference type="SAM" id="MobiDB-lite"/>
    </source>
</evidence>
<keyword evidence="2" id="KW-0812">Transmembrane</keyword>
<dbReference type="Proteomes" id="UP001152803">
    <property type="component" value="Unassembled WGS sequence"/>
</dbReference>
<keyword evidence="2" id="KW-0472">Membrane</keyword>
<gene>
    <name evidence="3" type="ORF">COCON_G00181000</name>
</gene>
<comment type="caution">
    <text evidence="3">The sequence shown here is derived from an EMBL/GenBank/DDBJ whole genome shotgun (WGS) entry which is preliminary data.</text>
</comment>
<name>A0A9Q1D679_CONCO</name>
<dbReference type="PANTHER" id="PTHR16015">
    <property type="entry name" value="TRANSMEMBRANE PROTEIN 51"/>
    <property type="match status" value="1"/>
</dbReference>
<feature type="compositionally biased region" description="Gly residues" evidence="1">
    <location>
        <begin position="291"/>
        <end position="301"/>
    </location>
</feature>
<dbReference type="AlphaFoldDB" id="A0A9Q1D679"/>
<proteinExistence type="predicted"/>
<evidence type="ECO:0008006" key="5">
    <source>
        <dbReference type="Google" id="ProtNLM"/>
    </source>
</evidence>
<keyword evidence="2" id="KW-1133">Transmembrane helix</keyword>
<reference evidence="3" key="1">
    <citation type="journal article" date="2023" name="Science">
        <title>Genome structures resolve the early diversification of teleost fishes.</title>
        <authorList>
            <person name="Parey E."/>
            <person name="Louis A."/>
            <person name="Montfort J."/>
            <person name="Bouchez O."/>
            <person name="Roques C."/>
            <person name="Iampietro C."/>
            <person name="Lluch J."/>
            <person name="Castinel A."/>
            <person name="Donnadieu C."/>
            <person name="Desvignes T."/>
            <person name="Floi Bucao C."/>
            <person name="Jouanno E."/>
            <person name="Wen M."/>
            <person name="Mejri S."/>
            <person name="Dirks R."/>
            <person name="Jansen H."/>
            <person name="Henkel C."/>
            <person name="Chen W.J."/>
            <person name="Zahm M."/>
            <person name="Cabau C."/>
            <person name="Klopp C."/>
            <person name="Thompson A.W."/>
            <person name="Robinson-Rechavi M."/>
            <person name="Braasch I."/>
            <person name="Lecointre G."/>
            <person name="Bobe J."/>
            <person name="Postlethwait J.H."/>
            <person name="Berthelot C."/>
            <person name="Roest Crollius H."/>
            <person name="Guiguen Y."/>
        </authorList>
    </citation>
    <scope>NUCLEOTIDE SEQUENCE</scope>
    <source>
        <strain evidence="3">Concon-B</strain>
    </source>
</reference>
<dbReference type="EMBL" id="JAFJMO010000013">
    <property type="protein sequence ID" value="KAJ8259088.1"/>
    <property type="molecule type" value="Genomic_DNA"/>
</dbReference>
<feature type="transmembrane region" description="Helical" evidence="2">
    <location>
        <begin position="79"/>
        <end position="99"/>
    </location>
</feature>
<feature type="region of interest" description="Disordered" evidence="1">
    <location>
        <begin position="53"/>
        <end position="74"/>
    </location>
</feature>
<feature type="compositionally biased region" description="Low complexity" evidence="1">
    <location>
        <begin position="177"/>
        <end position="197"/>
    </location>
</feature>
<feature type="compositionally biased region" description="Low complexity" evidence="1">
    <location>
        <begin position="235"/>
        <end position="244"/>
    </location>
</feature>
<feature type="region of interest" description="Disordered" evidence="1">
    <location>
        <begin position="105"/>
        <end position="154"/>
    </location>
</feature>
<dbReference type="Pfam" id="PF15345">
    <property type="entry name" value="TMEM51"/>
    <property type="match status" value="1"/>
</dbReference>
<dbReference type="PANTHER" id="PTHR16015:SF0">
    <property type="entry name" value="TRANSMEMBRANE PROTEIN 51"/>
    <property type="match status" value="1"/>
</dbReference>
<dbReference type="InterPro" id="IPR029265">
    <property type="entry name" value="TMEM51"/>
</dbReference>